<evidence type="ECO:0000313" key="2">
    <source>
        <dbReference type="Proteomes" id="UP000078368"/>
    </source>
</evidence>
<accession>A0A179B4K9</accession>
<organism evidence="1 2">
    <name type="scientific">Peptidiphaga gingivicola</name>
    <dbReference type="NCBI Taxonomy" id="2741497"/>
    <lineage>
        <taxon>Bacteria</taxon>
        <taxon>Bacillati</taxon>
        <taxon>Actinomycetota</taxon>
        <taxon>Actinomycetes</taxon>
        <taxon>Actinomycetales</taxon>
        <taxon>Actinomycetaceae</taxon>
        <taxon>Peptidiphaga</taxon>
    </lineage>
</organism>
<reference evidence="1 2" key="1">
    <citation type="submission" date="2016-04" db="EMBL/GenBank/DDBJ databases">
        <title>Peptidophaga gingivicola gen. nov., sp. nov., isolated from human subgingival plaque.</title>
        <authorList>
            <person name="Beall C.J."/>
            <person name="Mokrzan E.M."/>
            <person name="Griffen A.L."/>
            <person name="Leys E.J."/>
        </authorList>
    </citation>
    <scope>NUCLEOTIDE SEQUENCE [LARGE SCALE GENOMIC DNA]</scope>
    <source>
        <strain evidence="1 2">BA112</strain>
    </source>
</reference>
<dbReference type="EMBL" id="LVZK01000001">
    <property type="protein sequence ID" value="OAP86626.1"/>
    <property type="molecule type" value="Genomic_DNA"/>
</dbReference>
<comment type="caution">
    <text evidence="1">The sequence shown here is derived from an EMBL/GenBank/DDBJ whole genome shotgun (WGS) entry which is preliminary data.</text>
</comment>
<proteinExistence type="predicted"/>
<gene>
    <name evidence="1" type="ORF">A4H34_05735</name>
</gene>
<evidence type="ECO:0000313" key="1">
    <source>
        <dbReference type="EMBL" id="OAP86626.1"/>
    </source>
</evidence>
<protein>
    <submittedName>
        <fullName evidence="1">Uncharacterized protein</fullName>
    </submittedName>
</protein>
<name>A0A179B4K9_9ACTO</name>
<dbReference type="Proteomes" id="UP000078368">
    <property type="component" value="Unassembled WGS sequence"/>
</dbReference>
<sequence>MATNGRLKSKIGQRDLEYFKTAYGERMAKDPFFANAFGLTLGANNTLRLASLASTTNHFSEDSAREVRAILGSSLILTTGGLRNSLDADGRNLWNAWNAGLDGIKYDFDTSLKQQRARYLDGLNELGPSYWNGKEASAKGAGKPGYYLISGMIADAAKSCAHLGLGDAFLNGKHAIADDIVSWDYKHPGPFAPPNVEYRPPLTKTWDPIQNMLVGMGGNAAASRTFLATEAPFAVKNTVDQPTSLVRYLVGHRRLLPYQSENEMFYLDYGNALGEIIDEASSDTHQPQSPYVVREFLQGYTDGLSQSDAEYEGQDRFGYFNRGLREKSGDILKEYGSDLADEISGPTGVAGATAGSSGKKGDYHLALTQNLVMSMHKADSDFFKDIAFSKKAKSTLVDSLKRGFEKNLEAAYRENKGSSSSEDIKYEIKIIKTKYINIFNTIDTESLAADLYMTEDGSLSDLNTISLQIIAQGAGSFPEDQIGGMLADAKLGGNGPASSESNEDEIKVCERLLRRRTRLSSNVDNAEVKTMTRIIVNENDTSYKNQAIEFNRKVTDSNRRFMDEQGNWLVGINPKTGVVTGDDARVQQYINFVKTGWRP</sequence>
<dbReference type="AlphaFoldDB" id="A0A179B4K9"/>
<keyword evidence="2" id="KW-1185">Reference proteome</keyword>